<sequence>MTDTHWMTQDTHNRLTEELAVLTRPLNDVRQPDGGPGAEAVQRWDIPDPEARTTRIRRIRGLLHDAVVGRTPPDDGVAEPGMVLTVRYAGEEGTDTFLLGVRDGADPVDLTVYSADSPIGKAITGAVPGETRTYRAPSGAVIRLTLVEAAPFGKH</sequence>
<name>A0A9W6P841_9ACTN</name>
<dbReference type="InterPro" id="IPR036953">
    <property type="entry name" value="GreA/GreB_C_sf"/>
</dbReference>
<reference evidence="2" key="1">
    <citation type="submission" date="2023-02" db="EMBL/GenBank/DDBJ databases">
        <title>Nocardiopsis ansamitocini NBRC 112285.</title>
        <authorList>
            <person name="Ichikawa N."/>
            <person name="Sato H."/>
            <person name="Tonouchi N."/>
        </authorList>
    </citation>
    <scope>NUCLEOTIDE SEQUENCE</scope>
    <source>
        <strain evidence="2">NBRC 112285</strain>
    </source>
</reference>
<dbReference type="Pfam" id="PF01272">
    <property type="entry name" value="GreA_GreB"/>
    <property type="match status" value="1"/>
</dbReference>
<keyword evidence="2" id="KW-0648">Protein biosynthesis</keyword>
<dbReference type="EMBL" id="BSQG01000005">
    <property type="protein sequence ID" value="GLU48756.1"/>
    <property type="molecule type" value="Genomic_DNA"/>
</dbReference>
<accession>A0A9W6P841</accession>
<dbReference type="GO" id="GO:0032784">
    <property type="term" value="P:regulation of DNA-templated transcription elongation"/>
    <property type="evidence" value="ECO:0007669"/>
    <property type="project" value="InterPro"/>
</dbReference>
<keyword evidence="2" id="KW-0251">Elongation factor</keyword>
<dbReference type="Gene3D" id="3.10.50.30">
    <property type="entry name" value="Transcription elongation factor, GreA/GreB, C-terminal domain"/>
    <property type="match status" value="1"/>
</dbReference>
<evidence type="ECO:0000313" key="2">
    <source>
        <dbReference type="EMBL" id="GLU48756.1"/>
    </source>
</evidence>
<dbReference type="GO" id="GO:0003746">
    <property type="term" value="F:translation elongation factor activity"/>
    <property type="evidence" value="ECO:0007669"/>
    <property type="project" value="UniProtKB-KW"/>
</dbReference>
<dbReference type="InterPro" id="IPR001437">
    <property type="entry name" value="Tscrpt_elong_fac_GreA/B_C"/>
</dbReference>
<protein>
    <submittedName>
        <fullName evidence="2">Transcription elongation factor GreA</fullName>
    </submittedName>
</protein>
<gene>
    <name evidence="2" type="ORF">Nans01_31070</name>
</gene>
<organism evidence="2 3">
    <name type="scientific">Nocardiopsis ansamitocini</name>
    <dbReference type="NCBI Taxonomy" id="1670832"/>
    <lineage>
        <taxon>Bacteria</taxon>
        <taxon>Bacillati</taxon>
        <taxon>Actinomycetota</taxon>
        <taxon>Actinomycetes</taxon>
        <taxon>Streptosporangiales</taxon>
        <taxon>Nocardiopsidaceae</taxon>
        <taxon>Nocardiopsis</taxon>
    </lineage>
</organism>
<evidence type="ECO:0000313" key="3">
    <source>
        <dbReference type="Proteomes" id="UP001165092"/>
    </source>
</evidence>
<comment type="caution">
    <text evidence="2">The sequence shown here is derived from an EMBL/GenBank/DDBJ whole genome shotgun (WGS) entry which is preliminary data.</text>
</comment>
<proteinExistence type="predicted"/>
<dbReference type="SUPFAM" id="SSF54534">
    <property type="entry name" value="FKBP-like"/>
    <property type="match status" value="1"/>
</dbReference>
<dbReference type="RefSeq" id="WP_285760237.1">
    <property type="nucleotide sequence ID" value="NZ_BSQG01000005.1"/>
</dbReference>
<dbReference type="Proteomes" id="UP001165092">
    <property type="component" value="Unassembled WGS sequence"/>
</dbReference>
<dbReference type="AlphaFoldDB" id="A0A9W6P841"/>
<feature type="domain" description="Transcription elongation factor GreA/GreB C-terminal" evidence="1">
    <location>
        <begin position="75"/>
        <end position="148"/>
    </location>
</feature>
<keyword evidence="3" id="KW-1185">Reference proteome</keyword>
<evidence type="ECO:0000259" key="1">
    <source>
        <dbReference type="Pfam" id="PF01272"/>
    </source>
</evidence>
<dbReference type="GO" id="GO:0003677">
    <property type="term" value="F:DNA binding"/>
    <property type="evidence" value="ECO:0007669"/>
    <property type="project" value="InterPro"/>
</dbReference>